<accession>A0A437M6W5</accession>
<name>A0A437M6W5_9SPHN</name>
<dbReference type="InterPro" id="IPR011646">
    <property type="entry name" value="KAP_P-loop"/>
</dbReference>
<evidence type="ECO:0000256" key="1">
    <source>
        <dbReference type="SAM" id="Phobius"/>
    </source>
</evidence>
<dbReference type="Gene3D" id="3.40.50.300">
    <property type="entry name" value="P-loop containing nucleotide triphosphate hydrolases"/>
    <property type="match status" value="1"/>
</dbReference>
<evidence type="ECO:0000259" key="2">
    <source>
        <dbReference type="Pfam" id="PF07693"/>
    </source>
</evidence>
<protein>
    <recommendedName>
        <fullName evidence="2">KAP NTPase domain-containing protein</fullName>
    </recommendedName>
</protein>
<keyword evidence="1" id="KW-1133">Transmembrane helix</keyword>
<keyword evidence="1" id="KW-0812">Transmembrane</keyword>
<dbReference type="Pfam" id="PF07693">
    <property type="entry name" value="KAP_NTPase"/>
    <property type="match status" value="1"/>
</dbReference>
<gene>
    <name evidence="3" type="ORF">EOD43_06125</name>
</gene>
<keyword evidence="1" id="KW-0472">Membrane</keyword>
<comment type="caution">
    <text evidence="3">The sequence shown here is derived from an EMBL/GenBank/DDBJ whole genome shotgun (WGS) entry which is preliminary data.</text>
</comment>
<evidence type="ECO:0000313" key="4">
    <source>
        <dbReference type="Proteomes" id="UP000282971"/>
    </source>
</evidence>
<reference evidence="3 4" key="1">
    <citation type="submission" date="2019-01" db="EMBL/GenBank/DDBJ databases">
        <authorList>
            <person name="Chen W.-M."/>
        </authorList>
    </citation>
    <scope>NUCLEOTIDE SEQUENCE [LARGE SCALE GENOMIC DNA]</scope>
    <source>
        <strain evidence="3 4">CCP-7</strain>
    </source>
</reference>
<organism evidence="3 4">
    <name type="scientific">Sphingomonas crocodyli</name>
    <dbReference type="NCBI Taxonomy" id="1979270"/>
    <lineage>
        <taxon>Bacteria</taxon>
        <taxon>Pseudomonadati</taxon>
        <taxon>Pseudomonadota</taxon>
        <taxon>Alphaproteobacteria</taxon>
        <taxon>Sphingomonadales</taxon>
        <taxon>Sphingomonadaceae</taxon>
        <taxon>Sphingomonas</taxon>
    </lineage>
</organism>
<feature type="transmembrane region" description="Helical" evidence="1">
    <location>
        <begin position="231"/>
        <end position="251"/>
    </location>
</feature>
<evidence type="ECO:0000313" key="3">
    <source>
        <dbReference type="EMBL" id="RVT93450.1"/>
    </source>
</evidence>
<keyword evidence="4" id="KW-1185">Reference proteome</keyword>
<dbReference type="AlphaFoldDB" id="A0A437M6W5"/>
<dbReference type="Proteomes" id="UP000282971">
    <property type="component" value="Unassembled WGS sequence"/>
</dbReference>
<dbReference type="EMBL" id="SACN01000001">
    <property type="protein sequence ID" value="RVT93450.1"/>
    <property type="molecule type" value="Genomic_DNA"/>
</dbReference>
<dbReference type="SUPFAM" id="SSF52540">
    <property type="entry name" value="P-loop containing nucleoside triphosphate hydrolases"/>
    <property type="match status" value="1"/>
</dbReference>
<dbReference type="InterPro" id="IPR027417">
    <property type="entry name" value="P-loop_NTPase"/>
</dbReference>
<sequence>MQCGEGNGLAIAFSVHLLGAFIIDLNSRSGGNAAARLHEIEAPRAGMNRYGATGRGMTNSYGEEPSKLQFIRDQAATEDFFGSHDRVARAIASVIANNKDLKVIGLLGRWGSGKSTVVAHVQKHLAADQRLKSHVFCYDAWLHQSDPPRRSFLETLIAFLIANNLTTEKRWKADLDILNRQVEYTETRSTPTLTIAGRIFLFSFALIPLGMQLIDHDWFQELGKAGFRGKAFYLGLLLLFAPALIGGVLALCAKGKDRENLWALFVNRQSQHQRNRTTRTPDPTTIEFQKLFRKVISAVPADTCQLIFVIDNLDRLHEAEAVEMWGTIRSFFLGSHGDELDPTRVNLPVVILPIDQDAITRMYAVEHGEAVAPKLARSFMDKTFDLTFHVASPPLSDWNRYLRDRLLAVFNEQFDERWAFQMGRLYGRWREADPANEITPRALNVTVNEAATLWLQWSREVTFVAIAYFVIFRDAIAKNVEQAVMEPAIDLSDLDPNWRSGVAALHYGVPPEVAIQILMEPRLLDAMSGRSPDQFKRQAALPGFKEVLQRILDKAHPMDPKAAAQTAVLLDELGIESDPSTESIWAALRARIAAGRPWEDLASVDADGLQAMLANCPSARLAPFIDQMAQKLSSADDSMITGEDGRRAFLRMTQALNEATERGQCNLPSIAIRGTVENYLNLVGAVGAPPNAAKLIDPPGSIQFAANKLAELLKVSKTAVGAGRKFEALMVRRDEIDWSSFLAAAYEVANGQPATHVGIAPALHALGRFYQTDDATKESVKTLSQNGMLTGRMNEFQSNRNDGPLAEAIALLIMSGGDMPPPNGISWSTIAEVPSFGNDVRNALLLFGEEAPLLRLVYIAANNDNVSPLCRAVATAYLRSSNLGRLAVRAVISGVDTYLTLFEVDDHARFAAQLPNYPNFWDELRTAQLNESSLRLFSLLALSDEPAISGAVRKSARAILLTHLRATSQETWLSSIQTGDEPLPSAQAFADGTKGSANIGISLFNALNSQIDSMVGDSLPGYAARWFAATRLLANSHIKTLFKNLRDYILAHAHSASVVPLLILGSDQLLDAGEFAKQGDRCVRLLLPSFLDDLKGREWLQGRPERVAAWLNSSGQDSRAVFADQLRQRWSQADDNSKASIQSLWDACNLEGHLD</sequence>
<dbReference type="OrthoDB" id="88903at2"/>
<feature type="domain" description="KAP NTPase" evidence="2">
    <location>
        <begin position="86"/>
        <end position="443"/>
    </location>
</feature>
<proteinExistence type="predicted"/>